<dbReference type="EMBL" id="LAZR01000608">
    <property type="protein sequence ID" value="KKN62908.1"/>
    <property type="molecule type" value="Genomic_DNA"/>
</dbReference>
<dbReference type="Gene3D" id="3.40.50.1820">
    <property type="entry name" value="alpha/beta hydrolase"/>
    <property type="match status" value="1"/>
</dbReference>
<name>A0A0F9VAS0_9ZZZZ</name>
<feature type="domain" description="AB hydrolase-1" evidence="2">
    <location>
        <begin position="22"/>
        <end position="264"/>
    </location>
</feature>
<dbReference type="PANTHER" id="PTHR43798">
    <property type="entry name" value="MONOACYLGLYCEROL LIPASE"/>
    <property type="match status" value="1"/>
</dbReference>
<dbReference type="PRINTS" id="PR00412">
    <property type="entry name" value="EPOXHYDRLASE"/>
</dbReference>
<evidence type="ECO:0000259" key="2">
    <source>
        <dbReference type="Pfam" id="PF00561"/>
    </source>
</evidence>
<protein>
    <recommendedName>
        <fullName evidence="2">AB hydrolase-1 domain-containing protein</fullName>
    </recommendedName>
</protein>
<dbReference type="PANTHER" id="PTHR43798:SF31">
    <property type="entry name" value="AB HYDROLASE SUPERFAMILY PROTEIN YCLE"/>
    <property type="match status" value="1"/>
</dbReference>
<evidence type="ECO:0000256" key="1">
    <source>
        <dbReference type="ARBA" id="ARBA00022801"/>
    </source>
</evidence>
<dbReference type="GO" id="GO:0016020">
    <property type="term" value="C:membrane"/>
    <property type="evidence" value="ECO:0007669"/>
    <property type="project" value="TreeGrafter"/>
</dbReference>
<dbReference type="InterPro" id="IPR050266">
    <property type="entry name" value="AB_hydrolase_sf"/>
</dbReference>
<dbReference type="GO" id="GO:0016787">
    <property type="term" value="F:hydrolase activity"/>
    <property type="evidence" value="ECO:0007669"/>
    <property type="project" value="UniProtKB-KW"/>
</dbReference>
<dbReference type="InterPro" id="IPR029058">
    <property type="entry name" value="AB_hydrolase_fold"/>
</dbReference>
<evidence type="ECO:0000313" key="3">
    <source>
        <dbReference type="EMBL" id="KKN62908.1"/>
    </source>
</evidence>
<reference evidence="3" key="1">
    <citation type="journal article" date="2015" name="Nature">
        <title>Complex archaea that bridge the gap between prokaryotes and eukaryotes.</title>
        <authorList>
            <person name="Spang A."/>
            <person name="Saw J.H."/>
            <person name="Jorgensen S.L."/>
            <person name="Zaremba-Niedzwiedzka K."/>
            <person name="Martijn J."/>
            <person name="Lind A.E."/>
            <person name="van Eijk R."/>
            <person name="Schleper C."/>
            <person name="Guy L."/>
            <person name="Ettema T.J."/>
        </authorList>
    </citation>
    <scope>NUCLEOTIDE SEQUENCE</scope>
</reference>
<sequence>MTELFTEVNGIKICYEIFGEGYPVLLVHGFGATKESWLAQIPDLSKHFKIIRFDNRGAGGSDKPKSSYKLGDFVEDMKGLLDHLGITKAHIIGWSLGGMLVQNYALKYPETVNKLVLINTNYGTPDDTGPEVYKNMRIKTAELLKEDPAKAFWSGTRTGFHIKFRKQMEKEPSKKWYGLWSVEDLIELSTINPPTVHDIEMQGEVLKEHNTAEKLHTITNPTLLLTASHDRITPRSVMEEIHGKLPNSTIHVIENAGHSSPLEKTPEVNQLIIEFLNN</sequence>
<accession>A0A0F9VAS0</accession>
<organism evidence="3">
    <name type="scientific">marine sediment metagenome</name>
    <dbReference type="NCBI Taxonomy" id="412755"/>
    <lineage>
        <taxon>unclassified sequences</taxon>
        <taxon>metagenomes</taxon>
        <taxon>ecological metagenomes</taxon>
    </lineage>
</organism>
<dbReference type="InterPro" id="IPR000639">
    <property type="entry name" value="Epox_hydrolase-like"/>
</dbReference>
<keyword evidence="1" id="KW-0378">Hydrolase</keyword>
<gene>
    <name evidence="3" type="ORF">LCGC14_0507200</name>
</gene>
<proteinExistence type="predicted"/>
<dbReference type="PRINTS" id="PR00111">
    <property type="entry name" value="ABHYDROLASE"/>
</dbReference>
<dbReference type="InterPro" id="IPR000073">
    <property type="entry name" value="AB_hydrolase_1"/>
</dbReference>
<dbReference type="SUPFAM" id="SSF53474">
    <property type="entry name" value="alpha/beta-Hydrolases"/>
    <property type="match status" value="1"/>
</dbReference>
<dbReference type="Pfam" id="PF00561">
    <property type="entry name" value="Abhydrolase_1"/>
    <property type="match status" value="1"/>
</dbReference>
<comment type="caution">
    <text evidence="3">The sequence shown here is derived from an EMBL/GenBank/DDBJ whole genome shotgun (WGS) entry which is preliminary data.</text>
</comment>
<dbReference type="AlphaFoldDB" id="A0A0F9VAS0"/>